<reference evidence="1" key="1">
    <citation type="journal article" date="2015" name="Nature">
        <title>Complex archaea that bridge the gap between prokaryotes and eukaryotes.</title>
        <authorList>
            <person name="Spang A."/>
            <person name="Saw J.H."/>
            <person name="Jorgensen S.L."/>
            <person name="Zaremba-Niedzwiedzka K."/>
            <person name="Martijn J."/>
            <person name="Lind A.E."/>
            <person name="van Eijk R."/>
            <person name="Schleper C."/>
            <person name="Guy L."/>
            <person name="Ettema T.J."/>
        </authorList>
    </citation>
    <scope>NUCLEOTIDE SEQUENCE</scope>
</reference>
<evidence type="ECO:0000313" key="1">
    <source>
        <dbReference type="EMBL" id="KKL82072.1"/>
    </source>
</evidence>
<proteinExistence type="predicted"/>
<gene>
    <name evidence="1" type="ORF">LCGC14_1988440</name>
</gene>
<sequence>MGRLGEAVGERSNLATPEQWLVDWFKGGTETPSGINVTEDTALHYGPFFAGVRIISEDLGSLPFPLYESLDPRGKRRATD</sequence>
<organism evidence="1">
    <name type="scientific">marine sediment metagenome</name>
    <dbReference type="NCBI Taxonomy" id="412755"/>
    <lineage>
        <taxon>unclassified sequences</taxon>
        <taxon>metagenomes</taxon>
        <taxon>ecological metagenomes</taxon>
    </lineage>
</organism>
<comment type="caution">
    <text evidence="1">The sequence shown here is derived from an EMBL/GenBank/DDBJ whole genome shotgun (WGS) entry which is preliminary data.</text>
</comment>
<protein>
    <submittedName>
        <fullName evidence="1">Uncharacterized protein</fullName>
    </submittedName>
</protein>
<feature type="non-terminal residue" evidence="1">
    <location>
        <position position="80"/>
    </location>
</feature>
<accession>A0A0F9I3U8</accession>
<name>A0A0F9I3U8_9ZZZZ</name>
<dbReference type="AlphaFoldDB" id="A0A0F9I3U8"/>
<dbReference type="EMBL" id="LAZR01022374">
    <property type="protein sequence ID" value="KKL82072.1"/>
    <property type="molecule type" value="Genomic_DNA"/>
</dbReference>